<evidence type="ECO:0008006" key="3">
    <source>
        <dbReference type="Google" id="ProtNLM"/>
    </source>
</evidence>
<comment type="caution">
    <text evidence="1">The sequence shown here is derived from an EMBL/GenBank/DDBJ whole genome shotgun (WGS) entry which is preliminary data.</text>
</comment>
<protein>
    <recommendedName>
        <fullName evidence="3">DUF5666 domain-containing protein</fullName>
    </recommendedName>
</protein>
<accession>A0A1F5JA58</accession>
<sequence length="148" mass="15909">MKNTKIILITAILLIAFAGGGFYAVTKYQQSQRGSPRGEAGQIFRQFNGQGGQNNQARRIGFRPVTGEIINRDDKSITVKLQDGGGSKIVLFSDSTSINKASEGSKDDLKEGSQVAVFGADNSDGSVTTQSIQLNPQNRGMFNQPIIL</sequence>
<dbReference type="EMBL" id="MFCX01000025">
    <property type="protein sequence ID" value="OGE25469.1"/>
    <property type="molecule type" value="Genomic_DNA"/>
</dbReference>
<proteinExistence type="predicted"/>
<dbReference type="Proteomes" id="UP000177042">
    <property type="component" value="Unassembled WGS sequence"/>
</dbReference>
<gene>
    <name evidence="1" type="ORF">A3C26_03965</name>
</gene>
<reference evidence="1 2" key="1">
    <citation type="journal article" date="2016" name="Nat. Commun.">
        <title>Thousands of microbial genomes shed light on interconnected biogeochemical processes in an aquifer system.</title>
        <authorList>
            <person name="Anantharaman K."/>
            <person name="Brown C.T."/>
            <person name="Hug L.A."/>
            <person name="Sharon I."/>
            <person name="Castelle C.J."/>
            <person name="Probst A.J."/>
            <person name="Thomas B.C."/>
            <person name="Singh A."/>
            <person name="Wilkins M.J."/>
            <person name="Karaoz U."/>
            <person name="Brodie E.L."/>
            <person name="Williams K.H."/>
            <person name="Hubbard S.S."/>
            <person name="Banfield J.F."/>
        </authorList>
    </citation>
    <scope>NUCLEOTIDE SEQUENCE [LARGE SCALE GENOMIC DNA]</scope>
</reference>
<evidence type="ECO:0000313" key="2">
    <source>
        <dbReference type="Proteomes" id="UP000177042"/>
    </source>
</evidence>
<dbReference type="AlphaFoldDB" id="A0A1F5JA58"/>
<name>A0A1F5JA58_9BACT</name>
<evidence type="ECO:0000313" key="1">
    <source>
        <dbReference type="EMBL" id="OGE25469.1"/>
    </source>
</evidence>
<organism evidence="1 2">
    <name type="scientific">Candidatus Daviesbacteria bacterium RIFCSPHIGHO2_02_FULL_39_12</name>
    <dbReference type="NCBI Taxonomy" id="1797770"/>
    <lineage>
        <taxon>Bacteria</taxon>
        <taxon>Candidatus Daviesiibacteriota</taxon>
    </lineage>
</organism>